<dbReference type="Proteomes" id="UP001150266">
    <property type="component" value="Unassembled WGS sequence"/>
</dbReference>
<protein>
    <recommendedName>
        <fullName evidence="3">B box-type domain-containing protein</fullName>
    </recommendedName>
</protein>
<gene>
    <name evidence="1" type="ORF">J3R30DRAFT_3508851</name>
</gene>
<dbReference type="OrthoDB" id="3240925at2759"/>
<evidence type="ECO:0000313" key="2">
    <source>
        <dbReference type="Proteomes" id="UP001150266"/>
    </source>
</evidence>
<name>A0A9W9A793_9AGAR</name>
<accession>A0A9W9A793</accession>
<proteinExistence type="predicted"/>
<evidence type="ECO:0000313" key="1">
    <source>
        <dbReference type="EMBL" id="KAJ4474427.1"/>
    </source>
</evidence>
<evidence type="ECO:0008006" key="3">
    <source>
        <dbReference type="Google" id="ProtNLM"/>
    </source>
</evidence>
<sequence length="195" mass="21361">MATVKFSYNKRRKLSASPKLPSMTLSIPLPLPFVDPKNATLTCSSCHRRAPHASRSFIVFCARCGLPTCLICSRMCTASPDSLPSATHFTWIAVPLSTNPGCDSQSIQQPPSQSPQRFALTLNSANTNTVGHAHGSAKRKKSKDDDLLSEIRFGNRNEEEQSGLDVGCGRTVCKSCCIENNQNDTIACYDCHRFH</sequence>
<dbReference type="EMBL" id="JAOTPV010000016">
    <property type="protein sequence ID" value="KAJ4474427.1"/>
    <property type="molecule type" value="Genomic_DNA"/>
</dbReference>
<organism evidence="1 2">
    <name type="scientific">Lentinula aciculospora</name>
    <dbReference type="NCBI Taxonomy" id="153920"/>
    <lineage>
        <taxon>Eukaryota</taxon>
        <taxon>Fungi</taxon>
        <taxon>Dikarya</taxon>
        <taxon>Basidiomycota</taxon>
        <taxon>Agaricomycotina</taxon>
        <taxon>Agaricomycetes</taxon>
        <taxon>Agaricomycetidae</taxon>
        <taxon>Agaricales</taxon>
        <taxon>Marasmiineae</taxon>
        <taxon>Omphalotaceae</taxon>
        <taxon>Lentinula</taxon>
    </lineage>
</organism>
<dbReference type="AlphaFoldDB" id="A0A9W9A793"/>
<comment type="caution">
    <text evidence="1">The sequence shown here is derived from an EMBL/GenBank/DDBJ whole genome shotgun (WGS) entry which is preliminary data.</text>
</comment>
<reference evidence="1" key="1">
    <citation type="submission" date="2022-08" db="EMBL/GenBank/DDBJ databases">
        <title>A Global Phylogenomic Analysis of the Shiitake Genus Lentinula.</title>
        <authorList>
            <consortium name="DOE Joint Genome Institute"/>
            <person name="Sierra-Patev S."/>
            <person name="Min B."/>
            <person name="Naranjo-Ortiz M."/>
            <person name="Looney B."/>
            <person name="Konkel Z."/>
            <person name="Slot J.C."/>
            <person name="Sakamoto Y."/>
            <person name="Steenwyk J.L."/>
            <person name="Rokas A."/>
            <person name="Carro J."/>
            <person name="Camarero S."/>
            <person name="Ferreira P."/>
            <person name="Molpeceres G."/>
            <person name="Ruiz-Duenas F.J."/>
            <person name="Serrano A."/>
            <person name="Henrissat B."/>
            <person name="Drula E."/>
            <person name="Hughes K.W."/>
            <person name="Mata J.L."/>
            <person name="Ishikawa N.K."/>
            <person name="Vargas-Isla R."/>
            <person name="Ushijima S."/>
            <person name="Smith C.A."/>
            <person name="Ahrendt S."/>
            <person name="Andreopoulos W."/>
            <person name="He G."/>
            <person name="Labutti K."/>
            <person name="Lipzen A."/>
            <person name="Ng V."/>
            <person name="Riley R."/>
            <person name="Sandor L."/>
            <person name="Barry K."/>
            <person name="Martinez A.T."/>
            <person name="Xiao Y."/>
            <person name="Gibbons J.G."/>
            <person name="Terashima K."/>
            <person name="Grigoriev I.V."/>
            <person name="Hibbett D.S."/>
        </authorList>
    </citation>
    <scope>NUCLEOTIDE SEQUENCE</scope>
    <source>
        <strain evidence="1">JLM2183</strain>
    </source>
</reference>
<keyword evidence="2" id="KW-1185">Reference proteome</keyword>